<feature type="active site" description="Proton donor" evidence="4">
    <location>
        <position position="235"/>
    </location>
</feature>
<comment type="catalytic activity">
    <reaction evidence="4">
        <text>5-(methylsulfanyl)-alpha-D-ribose 1-phosphate = 5-(methylsulfanyl)-D-ribulose 1-phosphate</text>
        <dbReference type="Rhea" id="RHEA:19989"/>
        <dbReference type="ChEBI" id="CHEBI:58533"/>
        <dbReference type="ChEBI" id="CHEBI:58548"/>
        <dbReference type="EC" id="5.3.1.23"/>
    </reaction>
</comment>
<feature type="binding site" evidence="4">
    <location>
        <begin position="245"/>
        <end position="246"/>
    </location>
    <ligand>
        <name>substrate</name>
    </ligand>
</feature>
<evidence type="ECO:0000313" key="6">
    <source>
        <dbReference type="Proteomes" id="UP000092971"/>
    </source>
</evidence>
<dbReference type="InterPro" id="IPR027363">
    <property type="entry name" value="M1Pi_N"/>
</dbReference>
<dbReference type="InterPro" id="IPR000649">
    <property type="entry name" value="IF-2B-related"/>
</dbReference>
<dbReference type="AlphaFoldDB" id="A0A1B1YE49"/>
<evidence type="ECO:0000313" key="5">
    <source>
        <dbReference type="EMBL" id="ANW99041.1"/>
    </source>
</evidence>
<dbReference type="RefSeq" id="WP_015359391.1">
    <property type="nucleotide sequence ID" value="NZ_CP014672.1"/>
</dbReference>
<dbReference type="InterPro" id="IPR005251">
    <property type="entry name" value="IF-M1Pi"/>
</dbReference>
<dbReference type="NCBIfam" id="NF004326">
    <property type="entry name" value="PRK05720.1"/>
    <property type="match status" value="1"/>
</dbReference>
<dbReference type="OrthoDB" id="9803436at2"/>
<feature type="binding site" evidence="4">
    <location>
        <position position="194"/>
    </location>
    <ligand>
        <name>substrate</name>
    </ligand>
</feature>
<dbReference type="Proteomes" id="UP000092971">
    <property type="component" value="Chromosome"/>
</dbReference>
<dbReference type="PANTHER" id="PTHR43475:SF1">
    <property type="entry name" value="METHYLTHIORIBOSE-1-PHOSPHATE ISOMERASE"/>
    <property type="match status" value="1"/>
</dbReference>
<dbReference type="GO" id="GO:0046523">
    <property type="term" value="F:S-methyl-5-thioribose-1-phosphate isomerase activity"/>
    <property type="evidence" value="ECO:0007669"/>
    <property type="project" value="UniProtKB-UniRule"/>
</dbReference>
<keyword evidence="2 4" id="KW-0486">Methionine biosynthesis</keyword>
<feature type="binding site" evidence="4">
    <location>
        <position position="87"/>
    </location>
    <ligand>
        <name>substrate</name>
    </ligand>
</feature>
<sequence>MRPLYYEDGVLKLLDQTKLPAETVWHEYRTCEQVAEAIRNMIVRGAPAIGVTAAYGMVLGANAVETKDKNEFFAQIKQMAEVMKNTRPTAVNLFWAVDRIVKTAYENRNRSIEEIKSTILEEARRMDREDVENNRRIGEFGNRLIKSGNTILTHCNAGSLATCDYGTALGVIRAAHEAGKKVRVYADETRPYLQGARLTAYELMQDGIPVTLICDNMAGYFMQKGEIDCCIVGADRIAANGDTANKIGTYTIAVLAKEHNIPFYVAAPTSTIDFDIATGDEIVIEERDHREVTHIGNIRLAPEGVDVKNPAFDVTPNRYITAIITEKGILYPPFTESIKRLREE</sequence>
<protein>
    <recommendedName>
        <fullName evidence="4">Methylthioribose-1-phosphate isomerase</fullName>
        <shortName evidence="4">M1Pi</shortName>
        <shortName evidence="4">MTR-1-P isomerase</shortName>
        <ecNumber evidence="4">5.3.1.23</ecNumber>
    </recommendedName>
    <alternativeName>
        <fullName evidence="4">S-methyl-5-thioribose-1-phosphate isomerase</fullName>
    </alternativeName>
</protein>
<evidence type="ECO:0000256" key="4">
    <source>
        <dbReference type="HAMAP-Rule" id="MF_01678"/>
    </source>
</evidence>
<gene>
    <name evidence="4" type="primary">mtnA</name>
    <name evidence="5" type="ORF">CSTERTH_08375</name>
</gene>
<feature type="binding site" evidence="4">
    <location>
        <begin position="44"/>
        <end position="46"/>
    </location>
    <ligand>
        <name>substrate</name>
    </ligand>
</feature>
<keyword evidence="1 4" id="KW-0028">Amino-acid biosynthesis</keyword>
<dbReference type="InterPro" id="IPR042529">
    <property type="entry name" value="IF_2B-like_C"/>
</dbReference>
<evidence type="ECO:0000256" key="3">
    <source>
        <dbReference type="ARBA" id="ARBA00023235"/>
    </source>
</evidence>
<comment type="similarity">
    <text evidence="4">Belongs to the EIF-2B alpha/beta/delta subunits family. MtnA subfamily.</text>
</comment>
<dbReference type="NCBIfam" id="TIGR00512">
    <property type="entry name" value="salvage_mtnA"/>
    <property type="match status" value="1"/>
</dbReference>
<dbReference type="InterPro" id="IPR011559">
    <property type="entry name" value="Initiation_fac_2B_a/b/d"/>
</dbReference>
<dbReference type="EMBL" id="CP014672">
    <property type="protein sequence ID" value="ANW99041.1"/>
    <property type="molecule type" value="Genomic_DNA"/>
</dbReference>
<proteinExistence type="inferred from homology"/>
<dbReference type="SUPFAM" id="SSF100950">
    <property type="entry name" value="NagB/RpiA/CoA transferase-like"/>
    <property type="match status" value="1"/>
</dbReference>
<evidence type="ECO:0000256" key="2">
    <source>
        <dbReference type="ARBA" id="ARBA00023167"/>
    </source>
</evidence>
<dbReference type="Gene3D" id="1.20.120.420">
    <property type="entry name" value="translation initiation factor eif-2b, domain 1"/>
    <property type="match status" value="1"/>
</dbReference>
<keyword evidence="3 4" id="KW-0413">Isomerase</keyword>
<comment type="function">
    <text evidence="4">Catalyzes the interconversion of methylthioribose-1-phosphate (MTR-1-P) into methylthioribulose-1-phosphate (MTRu-1-P).</text>
</comment>
<dbReference type="FunFam" id="3.40.50.10470:FF:000010">
    <property type="entry name" value="Methylthioribose-1-phosphate isomerase"/>
    <property type="match status" value="1"/>
</dbReference>
<dbReference type="HAMAP" id="MF_01678">
    <property type="entry name" value="Salvage_MtnA"/>
    <property type="match status" value="1"/>
</dbReference>
<name>A0A1B1YE49_THEST</name>
<organism evidence="5 6">
    <name type="scientific">Thermoclostridium stercorarium subsp. thermolacticum DSM 2910</name>
    <dbReference type="NCBI Taxonomy" id="1121336"/>
    <lineage>
        <taxon>Bacteria</taxon>
        <taxon>Bacillati</taxon>
        <taxon>Bacillota</taxon>
        <taxon>Clostridia</taxon>
        <taxon>Eubacteriales</taxon>
        <taxon>Oscillospiraceae</taxon>
        <taxon>Thermoclostridium</taxon>
    </lineage>
</organism>
<dbReference type="InterPro" id="IPR037171">
    <property type="entry name" value="NagB/RpiA_transferase-like"/>
</dbReference>
<accession>A0A1B1YE49</accession>
<dbReference type="FunFam" id="1.20.120.420:FF:000003">
    <property type="entry name" value="Methylthioribose-1-phosphate isomerase"/>
    <property type="match status" value="1"/>
</dbReference>
<dbReference type="NCBIfam" id="TIGR00524">
    <property type="entry name" value="eIF-2B_rel"/>
    <property type="match status" value="1"/>
</dbReference>
<dbReference type="EC" id="5.3.1.23" evidence="4"/>
<dbReference type="UniPathway" id="UPA00904">
    <property type="reaction ID" value="UER00874"/>
</dbReference>
<feature type="site" description="Transition state stabilizer" evidence="4">
    <location>
        <position position="155"/>
    </location>
</feature>
<dbReference type="GO" id="GO:0019509">
    <property type="term" value="P:L-methionine salvage from methylthioadenosine"/>
    <property type="evidence" value="ECO:0007669"/>
    <property type="project" value="UniProtKB-UniRule"/>
</dbReference>
<comment type="pathway">
    <text evidence="4">Amino-acid biosynthesis; L-methionine biosynthesis via salvage pathway; L-methionine from S-methyl-5-thio-alpha-D-ribose 1-phosphate: step 1/6.</text>
</comment>
<dbReference type="Pfam" id="PF01008">
    <property type="entry name" value="IF-2B"/>
    <property type="match status" value="1"/>
</dbReference>
<reference evidence="5 6" key="1">
    <citation type="submission" date="2016-02" db="EMBL/GenBank/DDBJ databases">
        <title>Comparison of Clostridium stercorarium subspecies using comparative genomics and transcriptomics.</title>
        <authorList>
            <person name="Schellenberg J."/>
            <person name="Thallinger G."/>
            <person name="Levin D.B."/>
            <person name="Zhang X."/>
            <person name="Alvare G."/>
            <person name="Fristensky B."/>
            <person name="Sparling R."/>
        </authorList>
    </citation>
    <scope>NUCLEOTIDE SEQUENCE [LARGE SCALE GENOMIC DNA]</scope>
    <source>
        <strain evidence="5 6">DSM 2910</strain>
    </source>
</reference>
<dbReference type="PANTHER" id="PTHR43475">
    <property type="entry name" value="METHYLTHIORIBOSE-1-PHOSPHATE ISOMERASE"/>
    <property type="match status" value="1"/>
</dbReference>
<evidence type="ECO:0000256" key="1">
    <source>
        <dbReference type="ARBA" id="ARBA00022605"/>
    </source>
</evidence>
<dbReference type="Gene3D" id="3.40.50.10470">
    <property type="entry name" value="Translation initiation factor eif-2b, domain 2"/>
    <property type="match status" value="1"/>
</dbReference>